<name>A0A9R1X6C8_LACSA</name>
<dbReference type="Proteomes" id="UP000235145">
    <property type="component" value="Unassembled WGS sequence"/>
</dbReference>
<evidence type="ECO:0000313" key="2">
    <source>
        <dbReference type="Proteomes" id="UP000235145"/>
    </source>
</evidence>
<dbReference type="EMBL" id="NBSK02000006">
    <property type="protein sequence ID" value="KAJ0199339.1"/>
    <property type="molecule type" value="Genomic_DNA"/>
</dbReference>
<accession>A0A9R1X6C8</accession>
<protein>
    <submittedName>
        <fullName evidence="1">Uncharacterized protein</fullName>
    </submittedName>
</protein>
<gene>
    <name evidence="1" type="ORF">LSAT_V11C600332410</name>
</gene>
<sequence>MRTTSGVTNTAYGCVCYIGLDWMGLDKLSRDIFDDVDEKGIYVFCTYEISIADPCPFLFYLFGWNKNCSFYPIGFRVSVRAPVQFTLNTVQPVMSCPFMGLKVKLSFFFWNH</sequence>
<organism evidence="1 2">
    <name type="scientific">Lactuca sativa</name>
    <name type="common">Garden lettuce</name>
    <dbReference type="NCBI Taxonomy" id="4236"/>
    <lineage>
        <taxon>Eukaryota</taxon>
        <taxon>Viridiplantae</taxon>
        <taxon>Streptophyta</taxon>
        <taxon>Embryophyta</taxon>
        <taxon>Tracheophyta</taxon>
        <taxon>Spermatophyta</taxon>
        <taxon>Magnoliopsida</taxon>
        <taxon>eudicotyledons</taxon>
        <taxon>Gunneridae</taxon>
        <taxon>Pentapetalae</taxon>
        <taxon>asterids</taxon>
        <taxon>campanulids</taxon>
        <taxon>Asterales</taxon>
        <taxon>Asteraceae</taxon>
        <taxon>Cichorioideae</taxon>
        <taxon>Cichorieae</taxon>
        <taxon>Lactucinae</taxon>
        <taxon>Lactuca</taxon>
    </lineage>
</organism>
<keyword evidence="2" id="KW-1185">Reference proteome</keyword>
<comment type="caution">
    <text evidence="1">The sequence shown here is derived from an EMBL/GenBank/DDBJ whole genome shotgun (WGS) entry which is preliminary data.</text>
</comment>
<dbReference type="AlphaFoldDB" id="A0A9R1X6C8"/>
<evidence type="ECO:0000313" key="1">
    <source>
        <dbReference type="EMBL" id="KAJ0199339.1"/>
    </source>
</evidence>
<reference evidence="1 2" key="1">
    <citation type="journal article" date="2017" name="Nat. Commun.">
        <title>Genome assembly with in vitro proximity ligation data and whole-genome triplication in lettuce.</title>
        <authorList>
            <person name="Reyes-Chin-Wo S."/>
            <person name="Wang Z."/>
            <person name="Yang X."/>
            <person name="Kozik A."/>
            <person name="Arikit S."/>
            <person name="Song C."/>
            <person name="Xia L."/>
            <person name="Froenicke L."/>
            <person name="Lavelle D.O."/>
            <person name="Truco M.J."/>
            <person name="Xia R."/>
            <person name="Zhu S."/>
            <person name="Xu C."/>
            <person name="Xu H."/>
            <person name="Xu X."/>
            <person name="Cox K."/>
            <person name="Korf I."/>
            <person name="Meyers B.C."/>
            <person name="Michelmore R.W."/>
        </authorList>
    </citation>
    <scope>NUCLEOTIDE SEQUENCE [LARGE SCALE GENOMIC DNA]</scope>
    <source>
        <strain evidence="2">cv. Salinas</strain>
        <tissue evidence="1">Seedlings</tissue>
    </source>
</reference>
<proteinExistence type="predicted"/>